<organism evidence="1 2">
    <name type="scientific">Austropuccinia psidii MF-1</name>
    <dbReference type="NCBI Taxonomy" id="1389203"/>
    <lineage>
        <taxon>Eukaryota</taxon>
        <taxon>Fungi</taxon>
        <taxon>Dikarya</taxon>
        <taxon>Basidiomycota</taxon>
        <taxon>Pucciniomycotina</taxon>
        <taxon>Pucciniomycetes</taxon>
        <taxon>Pucciniales</taxon>
        <taxon>Sphaerophragmiaceae</taxon>
        <taxon>Austropuccinia</taxon>
    </lineage>
</organism>
<evidence type="ECO:0000313" key="2">
    <source>
        <dbReference type="Proteomes" id="UP000765509"/>
    </source>
</evidence>
<dbReference type="EMBL" id="AVOT02055070">
    <property type="protein sequence ID" value="MBW0549697.1"/>
    <property type="molecule type" value="Genomic_DNA"/>
</dbReference>
<reference evidence="1" key="1">
    <citation type="submission" date="2021-03" db="EMBL/GenBank/DDBJ databases">
        <title>Draft genome sequence of rust myrtle Austropuccinia psidii MF-1, a brazilian biotype.</title>
        <authorList>
            <person name="Quecine M.C."/>
            <person name="Pachon D.M.R."/>
            <person name="Bonatelli M.L."/>
            <person name="Correr F.H."/>
            <person name="Franceschini L.M."/>
            <person name="Leite T.F."/>
            <person name="Margarido G.R.A."/>
            <person name="Almeida C.A."/>
            <person name="Ferrarezi J.A."/>
            <person name="Labate C.A."/>
        </authorList>
    </citation>
    <scope>NUCLEOTIDE SEQUENCE</scope>
    <source>
        <strain evidence="1">MF-1</strain>
    </source>
</reference>
<keyword evidence="2" id="KW-1185">Reference proteome</keyword>
<gene>
    <name evidence="1" type="ORF">O181_089412</name>
</gene>
<name>A0A9Q3P6N9_9BASI</name>
<comment type="caution">
    <text evidence="1">The sequence shown here is derived from an EMBL/GenBank/DDBJ whole genome shotgun (WGS) entry which is preliminary data.</text>
</comment>
<sequence>MALYPDISEFMIHRKIIRHCGVDLKHAVQVKNTGKSSAEDIVNILEEVTTRTQIGSSRVNLKRRFKAPWKNSVDKTPNENSNNMKYKSSDIIRKCHIFQSTIDLAN</sequence>
<protein>
    <submittedName>
        <fullName evidence="1">Uncharacterized protein</fullName>
    </submittedName>
</protein>
<dbReference type="Proteomes" id="UP000765509">
    <property type="component" value="Unassembled WGS sequence"/>
</dbReference>
<dbReference type="AlphaFoldDB" id="A0A9Q3P6N9"/>
<proteinExistence type="predicted"/>
<evidence type="ECO:0000313" key="1">
    <source>
        <dbReference type="EMBL" id="MBW0549697.1"/>
    </source>
</evidence>
<dbReference type="OrthoDB" id="2507294at2759"/>
<accession>A0A9Q3P6N9</accession>